<sequence>MRKKVQAFEEIKKKYVRMALETNKIVTTAKTAGVHRSTLTAWMNEYGDEVREEMEAEVESGEVLPLEKSGDYYKQQYERAMRLLGEKELEIAVLKDLVKKRPY</sequence>
<dbReference type="BioCyc" id="JESP1508404:G14D9-9375-MONOMER"/>
<dbReference type="InterPro" id="IPR009057">
    <property type="entry name" value="Homeodomain-like_sf"/>
</dbReference>
<dbReference type="STRING" id="1508404.JMA_01710"/>
<dbReference type="KEGG" id="jeo:JMA_04430"/>
<evidence type="ECO:0000313" key="3">
    <source>
        <dbReference type="EMBL" id="AJD89760.1"/>
    </source>
</evidence>
<dbReference type="KEGG" id="jeo:JMA_31280"/>
<dbReference type="EMBL" id="CP009416">
    <property type="protein sequence ID" value="AJD89488.1"/>
    <property type="molecule type" value="Genomic_DNA"/>
</dbReference>
<dbReference type="EMBL" id="CP009416">
    <property type="protein sequence ID" value="AJD92445.1"/>
    <property type="molecule type" value="Genomic_DNA"/>
</dbReference>
<evidence type="ECO:0000313" key="1">
    <source>
        <dbReference type="EMBL" id="AJD89488.1"/>
    </source>
</evidence>
<dbReference type="EMBL" id="CP009416">
    <property type="protein sequence ID" value="AJD89635.1"/>
    <property type="molecule type" value="Genomic_DNA"/>
</dbReference>
<dbReference type="OrthoDB" id="1707197at2"/>
<evidence type="ECO:0008006" key="6">
    <source>
        <dbReference type="Google" id="ProtNLM"/>
    </source>
</evidence>
<name>A0A0B5ALV1_9BACL</name>
<reference evidence="1 5" key="1">
    <citation type="submission" date="2014-08" db="EMBL/GenBank/DDBJ databases">
        <title>Complete genome of a marine bacteria Jeotgalibacillus malaysiensis.</title>
        <authorList>
            <person name="Yaakop A.S."/>
            <person name="Chan K.-G."/>
            <person name="Goh K.M."/>
        </authorList>
    </citation>
    <scope>NUCLEOTIDE SEQUENCE [LARGE SCALE GENOMIC DNA]</scope>
    <source>
        <strain evidence="1 5">D5</strain>
    </source>
</reference>
<dbReference type="KEGG" id="jeo:JMA_03180"/>
<keyword evidence="5" id="KW-1185">Reference proteome</keyword>
<dbReference type="AlphaFoldDB" id="A0A0B5ALV1"/>
<gene>
    <name evidence="1" type="ORF">JMA_01710</name>
    <name evidence="2" type="ORF">JMA_03180</name>
    <name evidence="3" type="ORF">JMA_04430</name>
    <name evidence="4" type="ORF">JMA_31280</name>
</gene>
<evidence type="ECO:0000313" key="2">
    <source>
        <dbReference type="EMBL" id="AJD89635.1"/>
    </source>
</evidence>
<evidence type="ECO:0000313" key="5">
    <source>
        <dbReference type="Proteomes" id="UP000031449"/>
    </source>
</evidence>
<dbReference type="EMBL" id="CP009416">
    <property type="protein sequence ID" value="AJD89760.1"/>
    <property type="molecule type" value="Genomic_DNA"/>
</dbReference>
<organism evidence="1 5">
    <name type="scientific">Jeotgalibacillus malaysiensis</name>
    <dbReference type="NCBI Taxonomy" id="1508404"/>
    <lineage>
        <taxon>Bacteria</taxon>
        <taxon>Bacillati</taxon>
        <taxon>Bacillota</taxon>
        <taxon>Bacilli</taxon>
        <taxon>Bacillales</taxon>
        <taxon>Caryophanaceae</taxon>
        <taxon>Jeotgalibacillus</taxon>
    </lineage>
</organism>
<dbReference type="SUPFAM" id="SSF46689">
    <property type="entry name" value="Homeodomain-like"/>
    <property type="match status" value="1"/>
</dbReference>
<proteinExistence type="predicted"/>
<evidence type="ECO:0000313" key="4">
    <source>
        <dbReference type="EMBL" id="AJD92445.1"/>
    </source>
</evidence>
<accession>A0A0B5ALV1</accession>
<protein>
    <recommendedName>
        <fullName evidence="6">Transposase</fullName>
    </recommendedName>
</protein>
<dbReference type="KEGG" id="jeo:JMA_01710"/>
<dbReference type="HOGENOM" id="CLU_2259976_0_0_9"/>
<dbReference type="Proteomes" id="UP000031449">
    <property type="component" value="Chromosome"/>
</dbReference>